<feature type="binding site" evidence="1">
    <location>
        <position position="10"/>
    </location>
    <ligand>
        <name>Zn(2+)</name>
        <dbReference type="ChEBI" id="CHEBI:29105"/>
    </ligand>
</feature>
<dbReference type="InterPro" id="IPR038366">
    <property type="entry name" value="Znf_CppX_C4_sf"/>
</dbReference>
<evidence type="ECO:0000259" key="2">
    <source>
        <dbReference type="PROSITE" id="PS51902"/>
    </source>
</evidence>
<dbReference type="GO" id="GO:0006457">
    <property type="term" value="P:protein folding"/>
    <property type="evidence" value="ECO:0007669"/>
    <property type="project" value="UniProtKB-UniRule"/>
</dbReference>
<dbReference type="InterPro" id="IPR059188">
    <property type="entry name" value="Znf_CLPX-like"/>
</dbReference>
<evidence type="ECO:0000313" key="10">
    <source>
        <dbReference type="Proteomes" id="UP000581425"/>
    </source>
</evidence>
<dbReference type="Proteomes" id="UP000531962">
    <property type="component" value="Unassembled WGS sequence"/>
</dbReference>
<dbReference type="EMBL" id="AASATZ010000018">
    <property type="protein sequence ID" value="EFA4418977.1"/>
    <property type="molecule type" value="Genomic_DNA"/>
</dbReference>
<dbReference type="EMBL" id="VSBS01000275">
    <property type="protein sequence ID" value="TXT01876.1"/>
    <property type="molecule type" value="Genomic_DNA"/>
</dbReference>
<evidence type="ECO:0000313" key="11">
    <source>
        <dbReference type="Proteomes" id="UP000591371"/>
    </source>
</evidence>
<accession>A0A1M2EEL8</accession>
<organism evidence="7 8">
    <name type="scientific">Escherichia coli</name>
    <dbReference type="NCBI Taxonomy" id="562"/>
    <lineage>
        <taxon>Bacteria</taxon>
        <taxon>Pseudomonadati</taxon>
        <taxon>Pseudomonadota</taxon>
        <taxon>Gammaproteobacteria</taxon>
        <taxon>Enterobacterales</taxon>
        <taxon>Enterobacteriaceae</taxon>
        <taxon>Escherichia</taxon>
    </lineage>
</organism>
<gene>
    <name evidence="3" type="ORF">D3G36_14030</name>
    <name evidence="6" type="ORF">FOI11_012355</name>
    <name evidence="5" type="ORF">FOI11_07690</name>
    <name evidence="7" type="ORF">FWK02_10180</name>
    <name evidence="4" type="ORF">FZU14_20070</name>
</gene>
<evidence type="ECO:0000313" key="3">
    <source>
        <dbReference type="EMBL" id="EFA4418977.1"/>
    </source>
</evidence>
<dbReference type="Proteomes" id="UP000581425">
    <property type="component" value="Unassembled WGS sequence"/>
</dbReference>
<dbReference type="GO" id="GO:0008270">
    <property type="term" value="F:zinc ion binding"/>
    <property type="evidence" value="ECO:0007669"/>
    <property type="project" value="UniProtKB-UniRule"/>
</dbReference>
<reference evidence="4 9" key="3">
    <citation type="submission" date="2019-08" db="EMBL/GenBank/DDBJ databases">
        <authorList>
            <consortium name="NARMS: The National Antimicrobial Resistance Monitoring System"/>
        </authorList>
    </citation>
    <scope>NUCLEOTIDE SEQUENCE [LARGE SCALE GENOMIC DNA]</scope>
    <source>
        <strain evidence="4 9">19MD07CB01-EC</strain>
    </source>
</reference>
<feature type="binding site" evidence="1">
    <location>
        <position position="32"/>
    </location>
    <ligand>
        <name>Zn(2+)</name>
        <dbReference type="ChEBI" id="CHEBI:29105"/>
    </ligand>
</feature>
<dbReference type="GO" id="GO:0051082">
    <property type="term" value="F:unfolded protein binding"/>
    <property type="evidence" value="ECO:0007669"/>
    <property type="project" value="UniProtKB-UniRule"/>
</dbReference>
<dbReference type="Proteomes" id="UP000591371">
    <property type="component" value="Unassembled WGS sequence"/>
</dbReference>
<dbReference type="Pfam" id="PF06689">
    <property type="entry name" value="zf-C4_ClpX"/>
    <property type="match status" value="1"/>
</dbReference>
<evidence type="ECO:0000313" key="9">
    <source>
        <dbReference type="Proteomes" id="UP000531962"/>
    </source>
</evidence>
<feature type="binding site" evidence="1">
    <location>
        <position position="35"/>
    </location>
    <ligand>
        <name>Zn(2+)</name>
        <dbReference type="ChEBI" id="CHEBI:29105"/>
    </ligand>
</feature>
<dbReference type="SUPFAM" id="SSF57716">
    <property type="entry name" value="Glucocorticoid receptor-like (DNA-binding domain)"/>
    <property type="match status" value="1"/>
</dbReference>
<reference evidence="5 10" key="4">
    <citation type="submission" date="2020-07" db="EMBL/GenBank/DDBJ databases">
        <title>Analysis of Genomes of Bacterial Isolates from Lameness Outbreaks in Broilers.</title>
        <authorList>
            <person name="Ekesi N.S."/>
            <person name="Alrubaye A."/>
            <person name="Rhoads D."/>
        </authorList>
    </citation>
    <scope>NUCLEOTIDE SEQUENCE [LARGE SCALE GENOMIC DNA]</scope>
    <source>
        <strain evidence="5 10">1409</strain>
    </source>
</reference>
<dbReference type="InterPro" id="IPR010603">
    <property type="entry name" value="Znf_CppX_C4"/>
</dbReference>
<feature type="binding site" evidence="1">
    <location>
        <position position="7"/>
    </location>
    <ligand>
        <name>Zn(2+)</name>
        <dbReference type="ChEBI" id="CHEBI:29105"/>
    </ligand>
</feature>
<proteinExistence type="inferred from homology"/>
<evidence type="ECO:0000313" key="5">
    <source>
        <dbReference type="EMBL" id="MBA6239885.1"/>
    </source>
</evidence>
<keyword evidence="1" id="KW-0143">Chaperone</keyword>
<comment type="similarity">
    <text evidence="1">Belongs to the ClpX chaperone family.</text>
</comment>
<reference evidence="6 10" key="5">
    <citation type="submission" date="2020-10" db="EMBL/GenBank/DDBJ databases">
        <title>Analysis of Genomes of Bacterial Isolates from Lameness Outbreaks in Broilers.</title>
        <authorList>
            <person name="Rhoads D."/>
            <person name="Ekesi N.S."/>
        </authorList>
    </citation>
    <scope>NUCLEOTIDE SEQUENCE [LARGE SCALE GENOMIC DNA]</scope>
    <source>
        <strain evidence="6 10">1409</strain>
    </source>
</reference>
<dbReference type="SMART" id="SM00994">
    <property type="entry name" value="zf-C4_ClpX"/>
    <property type="match status" value="1"/>
</dbReference>
<evidence type="ECO:0000256" key="1">
    <source>
        <dbReference type="PROSITE-ProRule" id="PRU01250"/>
    </source>
</evidence>
<dbReference type="GO" id="GO:0046983">
    <property type="term" value="F:protein dimerization activity"/>
    <property type="evidence" value="ECO:0007669"/>
    <property type="project" value="UniProtKB-UniRule"/>
</dbReference>
<dbReference type="EMBL" id="AASKVF010000033">
    <property type="protein sequence ID" value="EFD6886485.1"/>
    <property type="molecule type" value="Genomic_DNA"/>
</dbReference>
<dbReference type="AlphaFoldDB" id="A0A1M2EEL8"/>
<dbReference type="Proteomes" id="UP000581425">
    <property type="component" value="Chromosome"/>
</dbReference>
<dbReference type="Proteomes" id="UP000321461">
    <property type="component" value="Unassembled WGS sequence"/>
</dbReference>
<evidence type="ECO:0000313" key="8">
    <source>
        <dbReference type="Proteomes" id="UP000321461"/>
    </source>
</evidence>
<dbReference type="EMBL" id="JACGTG010000001">
    <property type="protein sequence ID" value="MBA6239885.1"/>
    <property type="molecule type" value="Genomic_DNA"/>
</dbReference>
<dbReference type="EMBL" id="CP063369">
    <property type="protein sequence ID" value="QOY29266.1"/>
    <property type="molecule type" value="Genomic_DNA"/>
</dbReference>
<protein>
    <recommendedName>
        <fullName evidence="2">ClpX-type ZB domain-containing protein</fullName>
    </recommendedName>
</protein>
<evidence type="ECO:0000313" key="7">
    <source>
        <dbReference type="EMBL" id="TXT01876.1"/>
    </source>
</evidence>
<feature type="domain" description="ClpX-type ZB" evidence="2">
    <location>
        <begin position="1"/>
        <end position="51"/>
    </location>
</feature>
<sequence length="67" mass="7111">MNRYFTCSFCGANELQAKKIIAKGGKDEVAICSECVVLCVGALINISTTIQFTPNENAPLDARKSGG</sequence>
<reference evidence="3 11" key="1">
    <citation type="submission" date="2019-03" db="EMBL/GenBank/DDBJ databases">
        <authorList>
            <consortium name="GenomeTrakr network: Whole genome sequencing for foodborne pathogen traceback"/>
        </authorList>
    </citation>
    <scope>NUCLEOTIDE SEQUENCE [LARGE SCALE GENOMIC DNA]</scope>
    <source>
        <strain evidence="3 11">PSU-1190</strain>
    </source>
</reference>
<reference evidence="7 8" key="2">
    <citation type="submission" date="2019-08" db="EMBL/GenBank/DDBJ databases">
        <title>Whole genome analysis of cultivated E. coli strains isolated from CD patients and healthy donors.</title>
        <authorList>
            <person name="Siniagina M.N."/>
            <person name="Markelova M.I."/>
            <person name="Laikov A.V."/>
            <person name="Boulygina E.A."/>
            <person name="Khusnutdinova D.R."/>
            <person name="Kharchenko A."/>
            <person name="Grigoryeva T.V."/>
        </authorList>
    </citation>
    <scope>NUCLEOTIDE SEQUENCE [LARGE SCALE GENOMIC DNA]</scope>
    <source>
        <strain evidence="7 8">3_77_5</strain>
    </source>
</reference>
<name>A0A1M2EEL8_ECOLX</name>
<keyword evidence="1" id="KW-0479">Metal-binding</keyword>
<evidence type="ECO:0000313" key="6">
    <source>
        <dbReference type="EMBL" id="QOY29266.1"/>
    </source>
</evidence>
<dbReference type="RefSeq" id="WP_001083098.1">
    <property type="nucleotide sequence ID" value="NZ_AP027963.1"/>
</dbReference>
<dbReference type="Gene3D" id="6.20.220.10">
    <property type="entry name" value="ClpX chaperone, C4-type zinc finger domain"/>
    <property type="match status" value="1"/>
</dbReference>
<evidence type="ECO:0000313" key="4">
    <source>
        <dbReference type="EMBL" id="EFD6886485.1"/>
    </source>
</evidence>
<dbReference type="PROSITE" id="PS51902">
    <property type="entry name" value="CLPX_ZB"/>
    <property type="match status" value="1"/>
</dbReference>
<keyword evidence="1" id="KW-0862">Zinc</keyword>